<evidence type="ECO:0000256" key="3">
    <source>
        <dbReference type="ARBA" id="ARBA00012831"/>
    </source>
</evidence>
<dbReference type="PANTHER" id="PTHR43382">
    <property type="entry name" value="PROLYL-TRNA SYNTHETASE"/>
    <property type="match status" value="1"/>
</dbReference>
<keyword evidence="7 24" id="KW-0812">Transmembrane</keyword>
<dbReference type="PROSITE" id="PS50405">
    <property type="entry name" value="GST_CTER"/>
    <property type="match status" value="1"/>
</dbReference>
<evidence type="ECO:0000256" key="19">
    <source>
        <dbReference type="ARBA" id="ARBA00047366"/>
    </source>
</evidence>
<dbReference type="Pfam" id="PF09180">
    <property type="entry name" value="ProRS-C_1"/>
    <property type="match status" value="1"/>
</dbReference>
<evidence type="ECO:0000256" key="5">
    <source>
        <dbReference type="ARBA" id="ARBA00022553"/>
    </source>
</evidence>
<dbReference type="Gene3D" id="1.20.1050.130">
    <property type="match status" value="1"/>
</dbReference>
<name>A0A835CRB2_APHGI</name>
<evidence type="ECO:0000256" key="21">
    <source>
        <dbReference type="ARBA" id="ARBA00061295"/>
    </source>
</evidence>
<dbReference type="FunFam" id="3.30.930.10:FF:000007">
    <property type="entry name" value="Bifunctional glutamate/proline--tRNA ligase"/>
    <property type="match status" value="1"/>
</dbReference>
<dbReference type="InterPro" id="IPR006195">
    <property type="entry name" value="aa-tRNA-synth_II"/>
</dbReference>
<dbReference type="InterPro" id="IPR016061">
    <property type="entry name" value="Pro-tRNA_ligase_II_C"/>
</dbReference>
<dbReference type="GO" id="GO:0050909">
    <property type="term" value="P:sensory perception of taste"/>
    <property type="evidence" value="ECO:0007669"/>
    <property type="project" value="InterPro"/>
</dbReference>
<evidence type="ECO:0000256" key="11">
    <source>
        <dbReference type="ARBA" id="ARBA00022840"/>
    </source>
</evidence>
<evidence type="ECO:0000256" key="17">
    <source>
        <dbReference type="ARBA" id="ARBA00023268"/>
    </source>
</evidence>
<comment type="caution">
    <text evidence="28">The sequence shown here is derived from an EMBL/GenBank/DDBJ whole genome shotgun (WGS) entry which is preliminary data.</text>
</comment>
<keyword evidence="13" id="KW-0648">Protein biosynthesis</keyword>
<dbReference type="InterPro" id="IPR004154">
    <property type="entry name" value="Anticodon-bd"/>
</dbReference>
<keyword evidence="10" id="KW-0862">Zinc</keyword>
<evidence type="ECO:0000256" key="10">
    <source>
        <dbReference type="ARBA" id="ARBA00022833"/>
    </source>
</evidence>
<dbReference type="Pfam" id="PF08395">
    <property type="entry name" value="7tm_7"/>
    <property type="match status" value="1"/>
</dbReference>
<dbReference type="FunFam" id="3.30.110.30:FF:000001">
    <property type="entry name" value="Bifunctional glutamate/proline--tRNA ligase"/>
    <property type="match status" value="1"/>
</dbReference>
<feature type="transmembrane region" description="Helical" evidence="24">
    <location>
        <begin position="1034"/>
        <end position="1056"/>
    </location>
</feature>
<dbReference type="SMART" id="SM00946">
    <property type="entry name" value="ProRS-C_1"/>
    <property type="match status" value="1"/>
</dbReference>
<dbReference type="FunFam" id="3.40.50.800:FF:000005">
    <property type="entry name" value="bifunctional glutamate/proline--tRNA ligase"/>
    <property type="match status" value="1"/>
</dbReference>
<keyword evidence="6" id="KW-0436">Ligase</keyword>
<evidence type="ECO:0000256" key="24">
    <source>
        <dbReference type="SAM" id="Phobius"/>
    </source>
</evidence>
<keyword evidence="29" id="KW-1185">Reference proteome</keyword>
<dbReference type="SUPFAM" id="SSF52954">
    <property type="entry name" value="Class II aaRS ABD-related"/>
    <property type="match status" value="1"/>
</dbReference>
<keyword evidence="8" id="KW-0479">Metal-binding</keyword>
<dbReference type="GO" id="GO:0004818">
    <property type="term" value="F:glutamate-tRNA ligase activity"/>
    <property type="evidence" value="ECO:0007669"/>
    <property type="project" value="UniProtKB-EC"/>
</dbReference>
<dbReference type="SUPFAM" id="SSF64586">
    <property type="entry name" value="C-terminal domain of ProRS"/>
    <property type="match status" value="1"/>
</dbReference>
<evidence type="ECO:0000259" key="25">
    <source>
        <dbReference type="PROSITE" id="PS50405"/>
    </source>
</evidence>
<keyword evidence="16" id="KW-0030">Aminoacyl-tRNA synthetase</keyword>
<comment type="subcellular location">
    <subcellularLocation>
        <location evidence="1">Cell membrane</location>
        <topology evidence="1">Multi-pass membrane protein</topology>
    </subcellularLocation>
</comment>
<evidence type="ECO:0000256" key="20">
    <source>
        <dbReference type="ARBA" id="ARBA00050792"/>
    </source>
</evidence>
<gene>
    <name evidence="28" type="ORF">HCN44_008694</name>
</gene>
<dbReference type="GO" id="GO:0003723">
    <property type="term" value="F:RNA binding"/>
    <property type="evidence" value="ECO:0007669"/>
    <property type="project" value="UniProtKB-KW"/>
</dbReference>
<dbReference type="PROSITE" id="PS50862">
    <property type="entry name" value="AA_TRNA_LIGASE_II"/>
    <property type="match status" value="1"/>
</dbReference>
<evidence type="ECO:0000256" key="14">
    <source>
        <dbReference type="ARBA" id="ARBA00022989"/>
    </source>
</evidence>
<dbReference type="InterPro" id="IPR013604">
    <property type="entry name" value="7TM_chemorcpt"/>
</dbReference>
<dbReference type="InterPro" id="IPR002316">
    <property type="entry name" value="Pro-tRNA-ligase_IIa"/>
</dbReference>
<dbReference type="FunFam" id="1.10.287.10:FF:000006">
    <property type="entry name" value="Bifunctional glutamate/proline--tRNA ligase"/>
    <property type="match status" value="1"/>
</dbReference>
<evidence type="ECO:0000256" key="12">
    <source>
        <dbReference type="ARBA" id="ARBA00022884"/>
    </source>
</evidence>
<comment type="similarity">
    <text evidence="21">In the N-terminal section; belongs to the class-I aminoacyl-tRNA synthetase family. Glutamate--tRNA ligase type 2 subfamily.</text>
</comment>
<dbReference type="GO" id="GO:0004827">
    <property type="term" value="F:proline-tRNA ligase activity"/>
    <property type="evidence" value="ECO:0007669"/>
    <property type="project" value="UniProtKB-EC"/>
</dbReference>
<evidence type="ECO:0000256" key="16">
    <source>
        <dbReference type="ARBA" id="ARBA00023146"/>
    </source>
</evidence>
<dbReference type="InterPro" id="IPR004046">
    <property type="entry name" value="GST_C"/>
</dbReference>
<comment type="catalytic activity">
    <reaction evidence="19">
        <text>tRNA(Glu) + L-glutamate + ATP = L-glutamyl-tRNA(Glu) + AMP + diphosphate</text>
        <dbReference type="Rhea" id="RHEA:23540"/>
        <dbReference type="Rhea" id="RHEA-COMP:9663"/>
        <dbReference type="Rhea" id="RHEA-COMP:9680"/>
        <dbReference type="ChEBI" id="CHEBI:29985"/>
        <dbReference type="ChEBI" id="CHEBI:30616"/>
        <dbReference type="ChEBI" id="CHEBI:33019"/>
        <dbReference type="ChEBI" id="CHEBI:78442"/>
        <dbReference type="ChEBI" id="CHEBI:78520"/>
        <dbReference type="ChEBI" id="CHEBI:456215"/>
        <dbReference type="EC" id="6.1.1.17"/>
    </reaction>
    <physiologicalReaction direction="left-to-right" evidence="19">
        <dbReference type="Rhea" id="RHEA:23541"/>
    </physiologicalReaction>
</comment>
<evidence type="ECO:0000256" key="18">
    <source>
        <dbReference type="ARBA" id="ARBA00029731"/>
    </source>
</evidence>
<dbReference type="CDD" id="cd00862">
    <property type="entry name" value="ProRS_anticodon_zinc"/>
    <property type="match status" value="1"/>
</dbReference>
<dbReference type="CDD" id="cd00778">
    <property type="entry name" value="ProRS_core_arch_euk"/>
    <property type="match status" value="1"/>
</dbReference>
<feature type="transmembrane region" description="Helical" evidence="24">
    <location>
        <begin position="977"/>
        <end position="996"/>
    </location>
</feature>
<dbReference type="NCBIfam" id="TIGR00408">
    <property type="entry name" value="proS_fam_I"/>
    <property type="match status" value="1"/>
</dbReference>
<dbReference type="InterPro" id="IPR010987">
    <property type="entry name" value="Glutathione-S-Trfase_C-like"/>
</dbReference>
<dbReference type="PANTHER" id="PTHR43382:SF2">
    <property type="entry name" value="BIFUNCTIONAL GLUTAMATE_PROLINE--TRNA LIGASE"/>
    <property type="match status" value="1"/>
</dbReference>
<feature type="transmembrane region" description="Helical" evidence="24">
    <location>
        <begin position="893"/>
        <end position="910"/>
    </location>
</feature>
<evidence type="ECO:0000259" key="27">
    <source>
        <dbReference type="PROSITE" id="PS51185"/>
    </source>
</evidence>
<evidence type="ECO:0000256" key="4">
    <source>
        <dbReference type="ARBA" id="ARBA00022475"/>
    </source>
</evidence>
<dbReference type="Gene3D" id="3.30.930.10">
    <property type="entry name" value="Bira Bifunctional Protein, Domain 2"/>
    <property type="match status" value="1"/>
</dbReference>
<dbReference type="PRINTS" id="PR01046">
    <property type="entry name" value="TRNASYNTHPRO"/>
</dbReference>
<keyword evidence="14 24" id="KW-1133">Transmembrane helix</keyword>
<organism evidence="28 29">
    <name type="scientific">Aphidius gifuensis</name>
    <name type="common">Parasitoid wasp</name>
    <dbReference type="NCBI Taxonomy" id="684658"/>
    <lineage>
        <taxon>Eukaryota</taxon>
        <taxon>Metazoa</taxon>
        <taxon>Ecdysozoa</taxon>
        <taxon>Arthropoda</taxon>
        <taxon>Hexapoda</taxon>
        <taxon>Insecta</taxon>
        <taxon>Pterygota</taxon>
        <taxon>Neoptera</taxon>
        <taxon>Endopterygota</taxon>
        <taxon>Hymenoptera</taxon>
        <taxon>Apocrita</taxon>
        <taxon>Ichneumonoidea</taxon>
        <taxon>Braconidae</taxon>
        <taxon>Aphidiinae</taxon>
        <taxon>Aphidius</taxon>
    </lineage>
</organism>
<dbReference type="PROSITE" id="PS51185">
    <property type="entry name" value="WHEP_TRS_2"/>
    <property type="match status" value="1"/>
</dbReference>
<dbReference type="InterPro" id="IPR033721">
    <property type="entry name" value="ProRS_core_arch_euk"/>
</dbReference>
<evidence type="ECO:0000256" key="2">
    <source>
        <dbReference type="ARBA" id="ARBA00009968"/>
    </source>
</evidence>
<keyword evidence="12" id="KW-0694">RNA-binding</keyword>
<dbReference type="GO" id="GO:0005524">
    <property type="term" value="F:ATP binding"/>
    <property type="evidence" value="ECO:0007669"/>
    <property type="project" value="UniProtKB-KW"/>
</dbReference>
<evidence type="ECO:0000313" key="29">
    <source>
        <dbReference type="Proteomes" id="UP000639338"/>
    </source>
</evidence>
<keyword evidence="5" id="KW-0597">Phosphoprotein</keyword>
<dbReference type="Pfam" id="PF00043">
    <property type="entry name" value="GST_C"/>
    <property type="match status" value="1"/>
</dbReference>
<evidence type="ECO:0000256" key="8">
    <source>
        <dbReference type="ARBA" id="ARBA00022723"/>
    </source>
</evidence>
<dbReference type="SUPFAM" id="SSF47616">
    <property type="entry name" value="GST C-terminal domain-like"/>
    <property type="match status" value="1"/>
</dbReference>
<evidence type="ECO:0000256" key="15">
    <source>
        <dbReference type="ARBA" id="ARBA00023136"/>
    </source>
</evidence>
<evidence type="ECO:0000256" key="22">
    <source>
        <dbReference type="ARBA" id="ARBA00067786"/>
    </source>
</evidence>
<dbReference type="InterPro" id="IPR004499">
    <property type="entry name" value="Pro-tRNA-ligase_IIa_arc-type"/>
</dbReference>
<reference evidence="28 29" key="1">
    <citation type="submission" date="2020-08" db="EMBL/GenBank/DDBJ databases">
        <title>Aphidius gifuensis genome sequencing and assembly.</title>
        <authorList>
            <person name="Du Z."/>
        </authorList>
    </citation>
    <scope>NUCLEOTIDE SEQUENCE [LARGE SCALE GENOMIC DNA]</scope>
    <source>
        <strain evidence="28">YNYX2018</strain>
        <tissue evidence="28">Adults</tissue>
    </source>
</reference>
<comment type="catalytic activity">
    <reaction evidence="20">
        <text>tRNA(Pro) + L-proline + ATP = L-prolyl-tRNA(Pro) + AMP + diphosphate</text>
        <dbReference type="Rhea" id="RHEA:14305"/>
        <dbReference type="Rhea" id="RHEA-COMP:9700"/>
        <dbReference type="Rhea" id="RHEA-COMP:9702"/>
        <dbReference type="ChEBI" id="CHEBI:30616"/>
        <dbReference type="ChEBI" id="CHEBI:33019"/>
        <dbReference type="ChEBI" id="CHEBI:60039"/>
        <dbReference type="ChEBI" id="CHEBI:78442"/>
        <dbReference type="ChEBI" id="CHEBI:78532"/>
        <dbReference type="ChEBI" id="CHEBI:456215"/>
        <dbReference type="EC" id="6.1.1.15"/>
    </reaction>
    <physiologicalReaction direction="left-to-right" evidence="20">
        <dbReference type="Rhea" id="RHEA:14306"/>
    </physiologicalReaction>
</comment>
<feature type="transmembrane region" description="Helical" evidence="24">
    <location>
        <begin position="939"/>
        <end position="957"/>
    </location>
</feature>
<dbReference type="EC" id="6.1.1.15" evidence="3"/>
<dbReference type="InterPro" id="IPR017449">
    <property type="entry name" value="Pro-tRNA_synth_II"/>
</dbReference>
<keyword evidence="15 24" id="KW-0472">Membrane</keyword>
<proteinExistence type="inferred from homology"/>
<dbReference type="GO" id="GO:0006433">
    <property type="term" value="P:prolyl-tRNA aminoacylation"/>
    <property type="evidence" value="ECO:0007669"/>
    <property type="project" value="InterPro"/>
</dbReference>
<dbReference type="InterPro" id="IPR036621">
    <property type="entry name" value="Anticodon-bd_dom_sf"/>
</dbReference>
<dbReference type="Gene3D" id="3.40.50.800">
    <property type="entry name" value="Anticodon-binding domain"/>
    <property type="match status" value="1"/>
</dbReference>
<accession>A0A835CRB2</accession>
<keyword evidence="4" id="KW-1003">Cell membrane</keyword>
<feature type="domain" description="WHEP-TRS" evidence="27">
    <location>
        <begin position="212"/>
        <end position="268"/>
    </location>
</feature>
<dbReference type="Pfam" id="PF03129">
    <property type="entry name" value="HGTP_anticodon"/>
    <property type="match status" value="1"/>
</dbReference>
<dbReference type="SMART" id="SM00991">
    <property type="entry name" value="WHEP-TRS"/>
    <property type="match status" value="1"/>
</dbReference>
<evidence type="ECO:0000259" key="26">
    <source>
        <dbReference type="PROSITE" id="PS50862"/>
    </source>
</evidence>
<dbReference type="InterPro" id="IPR002314">
    <property type="entry name" value="aa-tRNA-synt_IIb"/>
</dbReference>
<dbReference type="SUPFAM" id="SSF55681">
    <property type="entry name" value="Class II aaRS and biotin synthetases"/>
    <property type="match status" value="1"/>
</dbReference>
<dbReference type="Gene3D" id="3.30.110.30">
    <property type="entry name" value="C-terminal domain of ProRS"/>
    <property type="match status" value="1"/>
</dbReference>
<comment type="similarity">
    <text evidence="2">In the C-terminal section; belongs to the class-II aminoacyl-tRNA synthetase family.</text>
</comment>
<dbReference type="Pfam" id="PF00587">
    <property type="entry name" value="tRNA-synt_2b"/>
    <property type="match status" value="1"/>
</dbReference>
<feature type="transmembrane region" description="Helical" evidence="24">
    <location>
        <begin position="1062"/>
        <end position="1087"/>
    </location>
</feature>
<dbReference type="InterPro" id="IPR036282">
    <property type="entry name" value="Glutathione-S-Trfase_C_sf"/>
</dbReference>
<evidence type="ECO:0000256" key="23">
    <source>
        <dbReference type="ARBA" id="ARBA00076053"/>
    </source>
</evidence>
<dbReference type="HAMAP" id="MF_01571">
    <property type="entry name" value="Pro_tRNA_synth_type3"/>
    <property type="match status" value="1"/>
</dbReference>
<dbReference type="GO" id="GO:0005886">
    <property type="term" value="C:plasma membrane"/>
    <property type="evidence" value="ECO:0007669"/>
    <property type="project" value="UniProtKB-SubCell"/>
</dbReference>
<dbReference type="EMBL" id="JACMRX010000005">
    <property type="protein sequence ID" value="KAF7990020.1"/>
    <property type="molecule type" value="Genomic_DNA"/>
</dbReference>
<dbReference type="InterPro" id="IPR009068">
    <property type="entry name" value="uS15_NS1_RNA-bd_sf"/>
</dbReference>
<dbReference type="GO" id="GO:0046872">
    <property type="term" value="F:metal ion binding"/>
    <property type="evidence" value="ECO:0007669"/>
    <property type="project" value="UniProtKB-KW"/>
</dbReference>
<keyword evidence="9" id="KW-0547">Nucleotide-binding</keyword>
<dbReference type="AlphaFoldDB" id="A0A835CRB2"/>
<feature type="transmembrane region" description="Helical" evidence="24">
    <location>
        <begin position="851"/>
        <end position="870"/>
    </location>
</feature>
<evidence type="ECO:0000256" key="13">
    <source>
        <dbReference type="ARBA" id="ARBA00022917"/>
    </source>
</evidence>
<evidence type="ECO:0000256" key="9">
    <source>
        <dbReference type="ARBA" id="ARBA00022741"/>
    </source>
</evidence>
<feature type="domain" description="GST C-terminal" evidence="25">
    <location>
        <begin position="56"/>
        <end position="179"/>
    </location>
</feature>
<sequence>MENLKLVANSQDLPLGALIVSELINSSKKVKITIELIEEWEKPTNIELSNDKGFLADWDTSVARMLSEWLAPELAGGDSCLEKSQVDSWINFANGQLANKKLGENALEFLNKTLSTITYLVGKRLTLADIYVFSKIYKMEINEKYDHIKRWSKQVFSLPEVKKYIGASSTDKNNQKTEFESVSKVYLYIFYLSFYYLLFSSTLSESLPSGLSADELSSKIAAQGEKIRQLKTDKAEKAVITLEVSLLLKLKSDYKSATGQDWKPNGLSADQISSIKQLAKNKKTKVQDEKKDDSSKTGTRLCLEAKKLEDFSNWYSEVLVKSEMIEYYDVSGCYVNGSLSISIWNKMKAFFNGEMEKLGVEEVYYPMFVSRRALEQEQNHVADFSAEVAWVTRSGNSDLAEPIAIRPTSETVMYPSFAKRLKSHRDLPHKVNQWSNVVRWEFKHPIPFLRTREFLWQEGHTAFLTKQEADEEVLQILELYARIYEEYLAIPVVRGRKSEKEKFAGGDYTTTVEAFISASGRAIQGATSHHLGQNFSKMFGIQVEGAKKGSGRSYVYQNSWGFTTRTIGVMVMVHGDDKGLVLPPKVAKVQAIIVPCGITATTSPEQRTKLMNECKKLENELKKDNKLKVDGDYRDNYSPGWKFNHWELKGVPIRVELGFKDLEKDQVTLVRRDNGEKLTASRINILDTILQTLDNIQASMLAKATSELNQHIIQTNEWTEFCKKLDEKNLLLSPFCGEISCEDKIKADSTREESDAGAPSMGAKTLCIPFEQPNIDINGIKCVHPDCKKTNSIIVFKKYKQSFNNERIKKIRDTKFDSFHSIYPLVFIFRIFGIAPYKFDDNNRLIISFKFMIFSFTNIVIYSCAIYSVLNKIITPDARKTSAYGNIEICKVILNYFILIFDIILNLLTVNKFIKIWNTFEDYDETVSNILHRRNQRNTIYWIWSIIISNGLIWLLINQLGMLAFAETFFTNFTYLILYLGSSISVTKFSGIIMMLSQRLKHLNEIALKKLIVKLYENLVAAGESLDDIYTWSLIAWLGNLSLHIVSDFYFVISWILNSNDYFYFIICLLSWLSISIWQIFLINWACHSATFEANRMGYILFEWKRWLYNEQGNVEKSLNVINRQLNFTAAGCFNVNLPLLRTVSLILHQFIYQKLQEIT</sequence>
<evidence type="ECO:0000313" key="28">
    <source>
        <dbReference type="EMBL" id="KAF7990020.1"/>
    </source>
</evidence>
<dbReference type="Pfam" id="PF00458">
    <property type="entry name" value="WHEP-TRS"/>
    <property type="match status" value="1"/>
</dbReference>
<dbReference type="GO" id="GO:0017101">
    <property type="term" value="C:aminoacyl-tRNA synthetase multienzyme complex"/>
    <property type="evidence" value="ECO:0007669"/>
    <property type="project" value="UniProtKB-ARBA"/>
</dbReference>
<protein>
    <recommendedName>
        <fullName evidence="22">Bifunctional glutamate/proline--tRNA ligase</fullName>
        <ecNumber evidence="3">6.1.1.15</ecNumber>
    </recommendedName>
    <alternativeName>
        <fullName evidence="23">Bifunctional aminoacyl-tRNA synthetase</fullName>
    </alternativeName>
    <alternativeName>
        <fullName evidence="18">Prolyl-tRNA synthetase</fullName>
    </alternativeName>
</protein>
<dbReference type="InterPro" id="IPR045864">
    <property type="entry name" value="aa-tRNA-synth_II/BPL/LPL"/>
</dbReference>
<evidence type="ECO:0000256" key="7">
    <source>
        <dbReference type="ARBA" id="ARBA00022692"/>
    </source>
</evidence>
<dbReference type="Proteomes" id="UP000639338">
    <property type="component" value="Unassembled WGS sequence"/>
</dbReference>
<dbReference type="Gene3D" id="1.10.287.10">
    <property type="entry name" value="S15/NS1, RNA-binding"/>
    <property type="match status" value="1"/>
</dbReference>
<keyword evidence="17" id="KW-0511">Multifunctional enzyme</keyword>
<dbReference type="SUPFAM" id="SSF47060">
    <property type="entry name" value="S15/NS1 RNA-binding domain"/>
    <property type="match status" value="1"/>
</dbReference>
<keyword evidence="11" id="KW-0067">ATP-binding</keyword>
<feature type="domain" description="Aminoacyl-transfer RNA synthetases class-II family profile" evidence="26">
    <location>
        <begin position="343"/>
        <end position="583"/>
    </location>
</feature>
<evidence type="ECO:0000256" key="6">
    <source>
        <dbReference type="ARBA" id="ARBA00022598"/>
    </source>
</evidence>
<dbReference type="InterPro" id="IPR000738">
    <property type="entry name" value="WHEP-TRS_dom"/>
</dbReference>
<dbReference type="GO" id="GO:0005737">
    <property type="term" value="C:cytoplasm"/>
    <property type="evidence" value="ECO:0007669"/>
    <property type="project" value="InterPro"/>
</dbReference>
<dbReference type="OrthoDB" id="6366728at2759"/>
<dbReference type="CDD" id="cd00936">
    <property type="entry name" value="WEPRS_RNA"/>
    <property type="match status" value="1"/>
</dbReference>
<evidence type="ECO:0000256" key="1">
    <source>
        <dbReference type="ARBA" id="ARBA00004651"/>
    </source>
</evidence>